<dbReference type="Pfam" id="PF01510">
    <property type="entry name" value="Amidase_2"/>
    <property type="match status" value="1"/>
</dbReference>
<dbReference type="GO" id="GO:0008270">
    <property type="term" value="F:zinc ion binding"/>
    <property type="evidence" value="ECO:0007669"/>
    <property type="project" value="InterPro"/>
</dbReference>
<dbReference type="PANTHER" id="PTHR11022:SF41">
    <property type="entry name" value="PEPTIDOGLYCAN-RECOGNITION PROTEIN LC-RELATED"/>
    <property type="match status" value="1"/>
</dbReference>
<dbReference type="RefSeq" id="WP_163805488.1">
    <property type="nucleotide sequence ID" value="NZ_AP022620.1"/>
</dbReference>
<dbReference type="EMBL" id="AP022620">
    <property type="protein sequence ID" value="BBZ78307.1"/>
    <property type="molecule type" value="Genomic_DNA"/>
</dbReference>
<evidence type="ECO:0000313" key="3">
    <source>
        <dbReference type="EMBL" id="BBZ78307.1"/>
    </source>
</evidence>
<reference evidence="3 4" key="1">
    <citation type="journal article" date="2019" name="Emerg. Microbes Infect.">
        <title>Comprehensive subspecies identification of 175 nontuberculous mycobacteria species based on 7547 genomic profiles.</title>
        <authorList>
            <person name="Matsumoto Y."/>
            <person name="Kinjo T."/>
            <person name="Motooka D."/>
            <person name="Nabeya D."/>
            <person name="Jung N."/>
            <person name="Uechi K."/>
            <person name="Horii T."/>
            <person name="Iida T."/>
            <person name="Fujita J."/>
            <person name="Nakamura S."/>
        </authorList>
    </citation>
    <scope>NUCLEOTIDE SEQUENCE [LARGE SCALE GENOMIC DNA]</scope>
    <source>
        <strain evidence="3 4">JCM 30275</strain>
    </source>
</reference>
<dbReference type="Gene3D" id="3.40.80.10">
    <property type="entry name" value="Peptidoglycan recognition protein-like"/>
    <property type="match status" value="1"/>
</dbReference>
<accession>A0A6N4WDM6</accession>
<dbReference type="AlphaFoldDB" id="A0A6N4WDM6"/>
<gene>
    <name evidence="3" type="ORF">MANY_36440</name>
</gene>
<evidence type="ECO:0000313" key="4">
    <source>
        <dbReference type="Proteomes" id="UP000467249"/>
    </source>
</evidence>
<dbReference type="KEGG" id="many:MANY_36440"/>
<name>A0A6N4WDM6_9MYCO</name>
<sequence length="546" mass="57556">MPSRRPTPTILFTAVAATVVILPWAISGVPGTGHQDGPRAADTVLNQQPLTGLGGGQTIREISQSTPFSMVALTGTDLTGTTAQIRAKRADGTWGPWYKADTLESNANDGQGGGPRGTDPVFVGTTTAVQISVNRPAGAPVTTAPPEHGLDAGKELGYIPANVEQPFSQNISAVLITPPKAPVDAQWNPPTAALGPGQPPNIISRAQWGADDHLRCGTPSYGTGIRAAVVHHTAGSNDYAPEDSAEIVRSIYAYHTRTLGWCDIAYNALVDKYGQVFEGRAGGITKDVLGSHTGGFNKDVWGVSMIGDFETTPPDDIMVRTVGRLLGWRMGLDHVNPLGTVQLTSAGGEYTFFPAGATPTLPTIFAHRDVGNTECPGNAGYAAIPAIRDIAARFNRPPDLVDSLRGGAIFDRWDAMGGKDSPLGAPTSPEAAGDGDTRYATFEHGAMYWSPASGAQPLTGAIYEAWASLGYERGALGLPTSGEIQEPEWIVQNFQHGTLNFDRQTHNVLRVIDGLTLVMPPPPADGPPVQLERFSRPAAPILEPAS</sequence>
<proteinExistence type="inferred from homology"/>
<dbReference type="Proteomes" id="UP000467249">
    <property type="component" value="Chromosome"/>
</dbReference>
<dbReference type="InterPro" id="IPR002502">
    <property type="entry name" value="Amidase_domain"/>
</dbReference>
<keyword evidence="4" id="KW-1185">Reference proteome</keyword>
<dbReference type="GO" id="GO:0008745">
    <property type="term" value="F:N-acetylmuramoyl-L-alanine amidase activity"/>
    <property type="evidence" value="ECO:0007669"/>
    <property type="project" value="InterPro"/>
</dbReference>
<feature type="domain" description="Peptidoglycan recognition protein family" evidence="2">
    <location>
        <begin position="200"/>
        <end position="348"/>
    </location>
</feature>
<dbReference type="SMART" id="SM00701">
    <property type="entry name" value="PGRP"/>
    <property type="match status" value="1"/>
</dbReference>
<dbReference type="InterPro" id="IPR006619">
    <property type="entry name" value="PGRP_domain_met/bac"/>
</dbReference>
<dbReference type="InterPro" id="IPR015510">
    <property type="entry name" value="PGRP"/>
</dbReference>
<evidence type="ECO:0000259" key="2">
    <source>
        <dbReference type="SMART" id="SM00701"/>
    </source>
</evidence>
<dbReference type="Pfam" id="PF08310">
    <property type="entry name" value="LGFP"/>
    <property type="match status" value="1"/>
</dbReference>
<comment type="similarity">
    <text evidence="1">Belongs to the N-acetylmuramoyl-L-alanine amidase 2 family.</text>
</comment>
<evidence type="ECO:0000256" key="1">
    <source>
        <dbReference type="ARBA" id="ARBA00007553"/>
    </source>
</evidence>
<dbReference type="CDD" id="cd06583">
    <property type="entry name" value="PGRP"/>
    <property type="match status" value="1"/>
</dbReference>
<dbReference type="SUPFAM" id="SSF55846">
    <property type="entry name" value="N-acetylmuramoyl-L-alanine amidase-like"/>
    <property type="match status" value="1"/>
</dbReference>
<dbReference type="PANTHER" id="PTHR11022">
    <property type="entry name" value="PEPTIDOGLYCAN RECOGNITION PROTEIN"/>
    <property type="match status" value="1"/>
</dbReference>
<organism evidence="3 4">
    <name type="scientific">Mycolicibacterium anyangense</name>
    <dbReference type="NCBI Taxonomy" id="1431246"/>
    <lineage>
        <taxon>Bacteria</taxon>
        <taxon>Bacillati</taxon>
        <taxon>Actinomycetota</taxon>
        <taxon>Actinomycetes</taxon>
        <taxon>Mycobacteriales</taxon>
        <taxon>Mycobacteriaceae</taxon>
        <taxon>Mycolicibacterium</taxon>
    </lineage>
</organism>
<dbReference type="InterPro" id="IPR036505">
    <property type="entry name" value="Amidase/PGRP_sf"/>
</dbReference>
<dbReference type="GO" id="GO:0009253">
    <property type="term" value="P:peptidoglycan catabolic process"/>
    <property type="evidence" value="ECO:0007669"/>
    <property type="project" value="InterPro"/>
</dbReference>
<dbReference type="InterPro" id="IPR013207">
    <property type="entry name" value="LGFP"/>
</dbReference>
<protein>
    <submittedName>
        <fullName evidence="3">N-acetylmuramoyl-L-alanine amidase</fullName>
    </submittedName>
</protein>